<keyword evidence="3 8" id="KW-1003">Cell membrane</keyword>
<comment type="caution">
    <text evidence="10">The sequence shown here is derived from an EMBL/GenBank/DDBJ whole genome shotgun (WGS) entry which is preliminary data.</text>
</comment>
<comment type="subcellular location">
    <subcellularLocation>
        <location evidence="8">Cell membrane</location>
        <topology evidence="8">Multi-pass membrane protein</topology>
    </subcellularLocation>
    <subcellularLocation>
        <location evidence="1">Membrane</location>
        <topology evidence="1">Multi-pass membrane protein</topology>
    </subcellularLocation>
</comment>
<dbReference type="EC" id="2.5.1.74" evidence="8 9"/>
<feature type="transmembrane region" description="Helical" evidence="8">
    <location>
        <begin position="58"/>
        <end position="79"/>
    </location>
</feature>
<comment type="catalytic activity">
    <reaction evidence="8">
        <text>an all-trans-polyprenyl diphosphate + 1,4-dihydroxy-2-naphthoate + H(+) = a 2-demethylmenaquinol + CO2 + diphosphate</text>
        <dbReference type="Rhea" id="RHEA:26478"/>
        <dbReference type="Rhea" id="RHEA-COMP:9563"/>
        <dbReference type="Rhea" id="RHEA-COMP:9564"/>
        <dbReference type="ChEBI" id="CHEBI:11173"/>
        <dbReference type="ChEBI" id="CHEBI:15378"/>
        <dbReference type="ChEBI" id="CHEBI:16526"/>
        <dbReference type="ChEBI" id="CHEBI:33019"/>
        <dbReference type="ChEBI" id="CHEBI:55437"/>
        <dbReference type="ChEBI" id="CHEBI:58914"/>
        <dbReference type="EC" id="2.5.1.74"/>
    </reaction>
</comment>
<dbReference type="Proteomes" id="UP000298860">
    <property type="component" value="Unassembled WGS sequence"/>
</dbReference>
<evidence type="ECO:0000256" key="3">
    <source>
        <dbReference type="ARBA" id="ARBA00022475"/>
    </source>
</evidence>
<organism evidence="10 11">
    <name type="scientific">Gandjariella thermophila</name>
    <dbReference type="NCBI Taxonomy" id="1931992"/>
    <lineage>
        <taxon>Bacteria</taxon>
        <taxon>Bacillati</taxon>
        <taxon>Actinomycetota</taxon>
        <taxon>Actinomycetes</taxon>
        <taxon>Pseudonocardiales</taxon>
        <taxon>Pseudonocardiaceae</taxon>
        <taxon>Gandjariella</taxon>
    </lineage>
</organism>
<comment type="pathway">
    <text evidence="8">Quinol/quinone metabolism; menaquinone biosynthesis; menaquinol from 1,4-dihydroxy-2-naphthoate: step 1/2.</text>
</comment>
<dbReference type="GO" id="GO:0009234">
    <property type="term" value="P:menaquinone biosynthetic process"/>
    <property type="evidence" value="ECO:0007669"/>
    <property type="project" value="UniProtKB-UniRule"/>
</dbReference>
<dbReference type="CDD" id="cd13962">
    <property type="entry name" value="PT_UbiA_UBIAD1"/>
    <property type="match status" value="1"/>
</dbReference>
<dbReference type="PANTHER" id="PTHR13929">
    <property type="entry name" value="1,4-DIHYDROXY-2-NAPHTHOATE OCTAPRENYLTRANSFERASE"/>
    <property type="match status" value="1"/>
</dbReference>
<evidence type="ECO:0000313" key="10">
    <source>
        <dbReference type="EMBL" id="GDY29438.1"/>
    </source>
</evidence>
<dbReference type="GO" id="GO:0046428">
    <property type="term" value="F:1,4-dihydroxy-2-naphthoate polyprenyltransferase activity"/>
    <property type="evidence" value="ECO:0007669"/>
    <property type="project" value="UniProtKB-UniRule"/>
</dbReference>
<dbReference type="GO" id="GO:0005886">
    <property type="term" value="C:plasma membrane"/>
    <property type="evidence" value="ECO:0007669"/>
    <property type="project" value="UniProtKB-SubCell"/>
</dbReference>
<keyword evidence="2 8" id="KW-0474">Menaquinone biosynthesis</keyword>
<name>A0A4D4J3V4_9PSEU</name>
<sequence>MTCVFVTPMSERGLPYRSIGRMATVAQWVEGARPRTLPNAIAPVLVGSGAAAEIGGFVWWQAGLTLVMTIALIIGVNFANDYSDGIRGTDEHRVGPLRLVGSGIVRPVVVRNAAFAALTVAGLTGLLLVTATGRWWLLVAGGMSIVAAWYYTGGKRPYGYAGLGEIAVFVFFGLVAVLGTTYLQAGTVTATALGCAVAVGAFSSAVLVANNLRDIPTDAQTGKRTLAVMLGEARTRRLYRVLVITPFVVSVVLAVARIPLAAGLLALPPAVLSARRVSSGAAGLSLVPVLRDTGIAMLLWAVLTGVALAV</sequence>
<keyword evidence="7 8" id="KW-0472">Membrane</keyword>
<dbReference type="PANTHER" id="PTHR13929:SF0">
    <property type="entry name" value="UBIA PRENYLTRANSFERASE DOMAIN-CONTAINING PROTEIN 1"/>
    <property type="match status" value="1"/>
</dbReference>
<dbReference type="InterPro" id="IPR026046">
    <property type="entry name" value="UBIAD1"/>
</dbReference>
<dbReference type="HAMAP" id="MF_01937">
    <property type="entry name" value="MenA_1"/>
    <property type="match status" value="1"/>
</dbReference>
<protein>
    <recommendedName>
        <fullName evidence="8 9">1,4-dihydroxy-2-naphthoate octaprenyltransferase</fullName>
        <shortName evidence="8">DHNA-octaprenyltransferase</shortName>
        <ecNumber evidence="8 9">2.5.1.74</ecNumber>
    </recommendedName>
</protein>
<evidence type="ECO:0000313" key="11">
    <source>
        <dbReference type="Proteomes" id="UP000298860"/>
    </source>
</evidence>
<comment type="function">
    <text evidence="8">Conversion of 1,4-dihydroxy-2-naphthoate (DHNA) to demethylmenaquinone (DMK).</text>
</comment>
<dbReference type="InterPro" id="IPR004657">
    <property type="entry name" value="MenA"/>
</dbReference>
<feature type="transmembrane region" description="Helical" evidence="8">
    <location>
        <begin position="238"/>
        <end position="266"/>
    </location>
</feature>
<feature type="transmembrane region" description="Helical" evidence="8">
    <location>
        <begin position="135"/>
        <end position="151"/>
    </location>
</feature>
<feature type="transmembrane region" description="Helical" evidence="8">
    <location>
        <begin position="158"/>
        <end position="182"/>
    </location>
</feature>
<accession>A0A4D4J3V4</accession>
<dbReference type="NCBIfam" id="NF004751">
    <property type="entry name" value="PRK06080.1-3"/>
    <property type="match status" value="1"/>
</dbReference>
<keyword evidence="4 8" id="KW-0808">Transferase</keyword>
<dbReference type="PIRSF" id="PIRSF005355">
    <property type="entry name" value="UBIAD1"/>
    <property type="match status" value="1"/>
</dbReference>
<dbReference type="UniPathway" id="UPA00079">
    <property type="reaction ID" value="UER00168"/>
</dbReference>
<proteinExistence type="inferred from homology"/>
<comment type="similarity">
    <text evidence="8">Belongs to the MenA family. Type 1 subfamily.</text>
</comment>
<feature type="transmembrane region" description="Helical" evidence="8">
    <location>
        <begin position="286"/>
        <end position="309"/>
    </location>
</feature>
<evidence type="ECO:0000256" key="6">
    <source>
        <dbReference type="ARBA" id="ARBA00022989"/>
    </source>
</evidence>
<keyword evidence="11" id="KW-1185">Reference proteome</keyword>
<feature type="transmembrane region" description="Helical" evidence="8">
    <location>
        <begin position="108"/>
        <end position="129"/>
    </location>
</feature>
<evidence type="ECO:0000256" key="7">
    <source>
        <dbReference type="ARBA" id="ARBA00023136"/>
    </source>
</evidence>
<evidence type="ECO:0000256" key="9">
    <source>
        <dbReference type="NCBIfam" id="TIGR00751"/>
    </source>
</evidence>
<evidence type="ECO:0000256" key="5">
    <source>
        <dbReference type="ARBA" id="ARBA00022692"/>
    </source>
</evidence>
<evidence type="ECO:0000256" key="4">
    <source>
        <dbReference type="ARBA" id="ARBA00022679"/>
    </source>
</evidence>
<reference evidence="11" key="1">
    <citation type="submission" date="2019-04" db="EMBL/GenBank/DDBJ databases">
        <title>Draft genome sequence of Pseudonocardiaceae bacterium SL3-2-4.</title>
        <authorList>
            <person name="Ningsih F."/>
            <person name="Yokota A."/>
            <person name="Sakai Y."/>
            <person name="Nanatani K."/>
            <person name="Yabe S."/>
            <person name="Oetari A."/>
            <person name="Sjamsuridzal W."/>
        </authorList>
    </citation>
    <scope>NUCLEOTIDE SEQUENCE [LARGE SCALE GENOMIC DNA]</scope>
    <source>
        <strain evidence="11">SL3-2-4</strain>
    </source>
</reference>
<keyword evidence="6 8" id="KW-1133">Transmembrane helix</keyword>
<dbReference type="Gene3D" id="1.10.357.140">
    <property type="entry name" value="UbiA prenyltransferase"/>
    <property type="match status" value="1"/>
</dbReference>
<dbReference type="InterPro" id="IPR000537">
    <property type="entry name" value="UbiA_prenyltransferase"/>
</dbReference>
<dbReference type="AlphaFoldDB" id="A0A4D4J3V4"/>
<evidence type="ECO:0000256" key="2">
    <source>
        <dbReference type="ARBA" id="ARBA00022428"/>
    </source>
</evidence>
<dbReference type="NCBIfam" id="TIGR00751">
    <property type="entry name" value="menA"/>
    <property type="match status" value="1"/>
</dbReference>
<dbReference type="EMBL" id="BJFL01000003">
    <property type="protein sequence ID" value="GDY29438.1"/>
    <property type="molecule type" value="Genomic_DNA"/>
</dbReference>
<keyword evidence="5 8" id="KW-0812">Transmembrane</keyword>
<dbReference type="GO" id="GO:0042371">
    <property type="term" value="P:vitamin K biosynthetic process"/>
    <property type="evidence" value="ECO:0007669"/>
    <property type="project" value="TreeGrafter"/>
</dbReference>
<dbReference type="Pfam" id="PF01040">
    <property type="entry name" value="UbiA"/>
    <property type="match status" value="1"/>
</dbReference>
<evidence type="ECO:0000256" key="8">
    <source>
        <dbReference type="HAMAP-Rule" id="MF_01937"/>
    </source>
</evidence>
<feature type="transmembrane region" description="Helical" evidence="8">
    <location>
        <begin position="188"/>
        <end position="209"/>
    </location>
</feature>
<evidence type="ECO:0000256" key="1">
    <source>
        <dbReference type="ARBA" id="ARBA00004141"/>
    </source>
</evidence>
<dbReference type="InterPro" id="IPR044878">
    <property type="entry name" value="UbiA_sf"/>
</dbReference>
<gene>
    <name evidence="8 10" type="primary">menA</name>
    <name evidence="10" type="ORF">GTS_10710</name>
</gene>